<evidence type="ECO:0000313" key="1">
    <source>
        <dbReference type="EMBL" id="KAJ2957778.1"/>
    </source>
</evidence>
<protein>
    <submittedName>
        <fullName evidence="1">Uncharacterized protein</fullName>
    </submittedName>
</protein>
<comment type="caution">
    <text evidence="1">The sequence shown here is derived from an EMBL/GenBank/DDBJ whole genome shotgun (WGS) entry which is preliminary data.</text>
</comment>
<organism evidence="1 2">
    <name type="scientific">Zarea fungicola</name>
    <dbReference type="NCBI Taxonomy" id="93591"/>
    <lineage>
        <taxon>Eukaryota</taxon>
        <taxon>Fungi</taxon>
        <taxon>Dikarya</taxon>
        <taxon>Ascomycota</taxon>
        <taxon>Pezizomycotina</taxon>
        <taxon>Sordariomycetes</taxon>
        <taxon>Hypocreomycetidae</taxon>
        <taxon>Hypocreales</taxon>
        <taxon>Cordycipitaceae</taxon>
        <taxon>Zarea</taxon>
    </lineage>
</organism>
<proteinExistence type="predicted"/>
<dbReference type="Proteomes" id="UP001143910">
    <property type="component" value="Unassembled WGS sequence"/>
</dbReference>
<reference evidence="1" key="1">
    <citation type="submission" date="2022-08" db="EMBL/GenBank/DDBJ databases">
        <title>Genome Sequence of Lecanicillium fungicola.</title>
        <authorList>
            <person name="Buettner E."/>
        </authorList>
    </citation>
    <scope>NUCLEOTIDE SEQUENCE</scope>
    <source>
        <strain evidence="1">Babe33</strain>
    </source>
</reference>
<name>A0ACC1MBR0_9HYPO</name>
<sequence>MSRPISFSPPVTPDGEQDRHGNRDFHGGDYDARFQLDQYPAVLNVYYNNITQVNNASATLSTKNEEGINVAVGIARPQSSLVSWAVVVEKDRSEAYQPISTLRKILLACAFGTAGLVLILVFPCAHLSVKPIRRLKEATEKSVCPPGYEDEFTELSDGDQPSSGATRTTGSRRTRFLAPLRRRFRKKRRPLTLAEIDAHRRTFRIPGRVESGKHVITDELTELTQTYNSMTEELLKQYTLLDDKVAERTRELEISKKAAEAANESKTLFIANISHELKTPLNGIMGICAVCMEDDDLMRVRQSLKTVYRSGDLLLNLLEDLLSFSKNQISHQVCLERREFRLSEIKSQIVAIFDKQVRENRVDFSVDFMHFTNFGTPEMQRRSLDGHLPALGPPGMGRLKDVYVYGDMHRILQVIINLVGNSVKFTPPGGRVQLRIRCLGETEQDHSDNASRMSSSLSRSPSVAAGGLTRIRGNSSSIHSNSSAIVAAVKDGTALEINPMEPKTALHIAARERSVSPPPANLKSYMFEFEVEDSGHGIPEHMQAKIFEPFVQGDSGLNKKFGGTGLGLSICAQLVKLMGGSITLKSSVDQGSIFTMHIPLDYSGL</sequence>
<keyword evidence="2" id="KW-1185">Reference proteome</keyword>
<accession>A0ACC1MBR0</accession>
<dbReference type="EMBL" id="JANJQO010003617">
    <property type="protein sequence ID" value="KAJ2957778.1"/>
    <property type="molecule type" value="Genomic_DNA"/>
</dbReference>
<gene>
    <name evidence="1" type="ORF">NQ176_g11223</name>
</gene>
<evidence type="ECO:0000313" key="2">
    <source>
        <dbReference type="Proteomes" id="UP001143910"/>
    </source>
</evidence>